<reference evidence="1" key="1">
    <citation type="submission" date="2020-02" db="EMBL/GenBank/DDBJ databases">
        <authorList>
            <person name="Meier V. D."/>
        </authorList>
    </citation>
    <scope>NUCLEOTIDE SEQUENCE</scope>
    <source>
        <strain evidence="1">AVDCRST_MAG93</strain>
    </source>
</reference>
<evidence type="ECO:0000313" key="1">
    <source>
        <dbReference type="EMBL" id="CAA9223651.1"/>
    </source>
</evidence>
<gene>
    <name evidence="1" type="ORF">AVDCRST_MAG93-563</name>
</gene>
<sequence>SGAPFLAPSAYAPARSRRMTSTLGCSRSHCSTVPAVRSGSRSITVCASRSTMTVPYVRPLRQAQSSIPTMVGGGAG</sequence>
<organism evidence="1">
    <name type="scientific">uncultured Chloroflexia bacterium</name>
    <dbReference type="NCBI Taxonomy" id="1672391"/>
    <lineage>
        <taxon>Bacteria</taxon>
        <taxon>Bacillati</taxon>
        <taxon>Chloroflexota</taxon>
        <taxon>Chloroflexia</taxon>
        <taxon>environmental samples</taxon>
    </lineage>
</organism>
<feature type="non-terminal residue" evidence="1">
    <location>
        <position position="1"/>
    </location>
</feature>
<name>A0A6J4HH39_9CHLR</name>
<protein>
    <submittedName>
        <fullName evidence="1">Uncharacterized protein</fullName>
    </submittedName>
</protein>
<feature type="non-terminal residue" evidence="1">
    <location>
        <position position="76"/>
    </location>
</feature>
<dbReference type="EMBL" id="CADCTR010000182">
    <property type="protein sequence ID" value="CAA9223651.1"/>
    <property type="molecule type" value="Genomic_DNA"/>
</dbReference>
<proteinExistence type="predicted"/>
<dbReference type="AlphaFoldDB" id="A0A6J4HH39"/>
<accession>A0A6J4HH39</accession>